<gene>
    <name evidence="3" type="ORF">SAMN06295945_1772</name>
</gene>
<dbReference type="InterPro" id="IPR010131">
    <property type="entry name" value="MdtP/NodT-like"/>
</dbReference>
<keyword evidence="2" id="KW-0472">Membrane</keyword>
<dbReference type="RefSeq" id="WP_243391966.1">
    <property type="nucleotide sequence ID" value="NZ_OANS01000004.1"/>
</dbReference>
<evidence type="ECO:0000256" key="1">
    <source>
        <dbReference type="ARBA" id="ARBA00007613"/>
    </source>
</evidence>
<dbReference type="PANTHER" id="PTHR30203">
    <property type="entry name" value="OUTER MEMBRANE CATION EFFLUX PROTEIN"/>
    <property type="match status" value="1"/>
</dbReference>
<accession>A0A240E4E9</accession>
<keyword evidence="4" id="KW-1185">Reference proteome</keyword>
<dbReference type="PANTHER" id="PTHR30203:SF33">
    <property type="entry name" value="BLR4455 PROTEIN"/>
    <property type="match status" value="1"/>
</dbReference>
<protein>
    <submittedName>
        <fullName evidence="3">Efflux transporter, outer membrane factor (OMF) lipoprotein, NodT family</fullName>
    </submittedName>
</protein>
<dbReference type="Gene3D" id="2.20.200.10">
    <property type="entry name" value="Outer membrane efflux proteins (OEP)"/>
    <property type="match status" value="1"/>
</dbReference>
<dbReference type="NCBIfam" id="TIGR01845">
    <property type="entry name" value="outer_NodT"/>
    <property type="match status" value="1"/>
</dbReference>
<evidence type="ECO:0000256" key="2">
    <source>
        <dbReference type="RuleBase" id="RU362097"/>
    </source>
</evidence>
<evidence type="ECO:0000313" key="3">
    <source>
        <dbReference type="EMBL" id="SNX29396.1"/>
    </source>
</evidence>
<dbReference type="PROSITE" id="PS51257">
    <property type="entry name" value="PROKAR_LIPOPROTEIN"/>
    <property type="match status" value="1"/>
</dbReference>
<dbReference type="Pfam" id="PF02321">
    <property type="entry name" value="OEP"/>
    <property type="match status" value="2"/>
</dbReference>
<reference evidence="4" key="1">
    <citation type="submission" date="2017-08" db="EMBL/GenBank/DDBJ databases">
        <authorList>
            <person name="Varghese N."/>
            <person name="Submissions S."/>
        </authorList>
    </citation>
    <scope>NUCLEOTIDE SEQUENCE [LARGE SCALE GENOMIC DNA]</scope>
    <source>
        <strain evidence="4">AP-Melu-1000-B4</strain>
    </source>
</reference>
<dbReference type="InterPro" id="IPR003423">
    <property type="entry name" value="OMP_efflux"/>
</dbReference>
<comment type="similarity">
    <text evidence="1 2">Belongs to the outer membrane factor (OMF) (TC 1.B.17) family.</text>
</comment>
<dbReference type="Proteomes" id="UP000218069">
    <property type="component" value="Unassembled WGS sequence"/>
</dbReference>
<evidence type="ECO:0000313" key="4">
    <source>
        <dbReference type="Proteomes" id="UP000218069"/>
    </source>
</evidence>
<comment type="subcellular location">
    <subcellularLocation>
        <location evidence="2">Cell membrane</location>
        <topology evidence="2">Lipid-anchor</topology>
    </subcellularLocation>
</comment>
<dbReference type="GO" id="GO:0005886">
    <property type="term" value="C:plasma membrane"/>
    <property type="evidence" value="ECO:0007669"/>
    <property type="project" value="UniProtKB-SubCell"/>
</dbReference>
<proteinExistence type="inferred from homology"/>
<keyword evidence="2" id="KW-0564">Palmitate</keyword>
<dbReference type="GO" id="GO:0015562">
    <property type="term" value="F:efflux transmembrane transporter activity"/>
    <property type="evidence" value="ECO:0007669"/>
    <property type="project" value="InterPro"/>
</dbReference>
<dbReference type="AlphaFoldDB" id="A0A240E4E9"/>
<organism evidence="3 4">
    <name type="scientific">Polynucleobacter meluiroseus</name>
    <dbReference type="NCBI Taxonomy" id="1938814"/>
    <lineage>
        <taxon>Bacteria</taxon>
        <taxon>Pseudomonadati</taxon>
        <taxon>Pseudomonadota</taxon>
        <taxon>Betaproteobacteria</taxon>
        <taxon>Burkholderiales</taxon>
        <taxon>Burkholderiaceae</taxon>
        <taxon>Polynucleobacter</taxon>
    </lineage>
</organism>
<keyword evidence="2 3" id="KW-0449">Lipoprotein</keyword>
<keyword evidence="2" id="KW-0812">Transmembrane</keyword>
<keyword evidence="2" id="KW-1134">Transmembrane beta strand</keyword>
<sequence length="501" mass="53231">MSKIGGMKSRQLKSIFSGTALIALLTGCMVGPDYTKPDSPVAPTYKELGENASGDGWKLAEPNEAGMDTQWWKIYRDPVLDELMANIAISNQNVIATEAQYRQATALLTQARAGLFPTLTGNAGGTRGTASNNNGSTNSVIQSSNANIGASWIPDIWGQVRRNVEAGGANAQASAAQIAAITLSTQATLAQTYFALRIADMQTQMYAYTIDAYQKSLTISQNQYDAGIVTQLDVAQAQTLLESTKALAIDLQLSRAQLEHALAVLVGQTPSSFSLPAQVNAIDPQTGLIVSPVTKLVASLPDVPIGIPSQLLERRPDIAAAERQMAAANARIGVATAAFFPTLTISGAGGFQGVELPNLISMPLRYWSWGPALSQPLFDGGLRVGALRQADAAYDQNVALYRQTVLSAFQNVEDNLVALRLLQSESKAQASAVKYAQTAVRISLNQYKSGIVTYLNVSTAQATELSNERTLMSLLNRQIAAHVGLITSLGGGWDASLLANK</sequence>
<dbReference type="Gene3D" id="1.20.1600.10">
    <property type="entry name" value="Outer membrane efflux proteins (OEP)"/>
    <property type="match status" value="1"/>
</dbReference>
<dbReference type="EMBL" id="OANS01000004">
    <property type="protein sequence ID" value="SNX29396.1"/>
    <property type="molecule type" value="Genomic_DNA"/>
</dbReference>
<dbReference type="SUPFAM" id="SSF56954">
    <property type="entry name" value="Outer membrane efflux proteins (OEP)"/>
    <property type="match status" value="1"/>
</dbReference>
<name>A0A240E4E9_9BURK</name>